<dbReference type="InterPro" id="IPR001387">
    <property type="entry name" value="Cro/C1-type_HTH"/>
</dbReference>
<keyword evidence="3" id="KW-1185">Reference proteome</keyword>
<dbReference type="GO" id="GO:0003677">
    <property type="term" value="F:DNA binding"/>
    <property type="evidence" value="ECO:0007669"/>
    <property type="project" value="InterPro"/>
</dbReference>
<dbReference type="Pfam" id="PF01381">
    <property type="entry name" value="HTH_3"/>
    <property type="match status" value="1"/>
</dbReference>
<accession>A0A0R1QHP3</accession>
<name>A0A0R1QHP3_9LACO</name>
<dbReference type="Gene3D" id="1.25.40.10">
    <property type="entry name" value="Tetratricopeptide repeat domain"/>
    <property type="match status" value="1"/>
</dbReference>
<dbReference type="EMBL" id="AZEZ01000043">
    <property type="protein sequence ID" value="KRL44391.1"/>
    <property type="molecule type" value="Genomic_DNA"/>
</dbReference>
<evidence type="ECO:0000313" key="3">
    <source>
        <dbReference type="Proteomes" id="UP000050872"/>
    </source>
</evidence>
<dbReference type="RefSeq" id="WP_057887795.1">
    <property type="nucleotide sequence ID" value="NZ_AZEZ01000043.1"/>
</dbReference>
<proteinExistence type="predicted"/>
<dbReference type="STRING" id="1423770.FD29_GL000044"/>
<comment type="caution">
    <text evidence="2">The sequence shown here is derived from an EMBL/GenBank/DDBJ whole genome shotgun (WGS) entry which is preliminary data.</text>
</comment>
<organism evidence="2 3">
    <name type="scientific">Companilactobacillus mindensis DSM 14500</name>
    <dbReference type="NCBI Taxonomy" id="1423770"/>
    <lineage>
        <taxon>Bacteria</taxon>
        <taxon>Bacillati</taxon>
        <taxon>Bacillota</taxon>
        <taxon>Bacilli</taxon>
        <taxon>Lactobacillales</taxon>
        <taxon>Lactobacillaceae</taxon>
        <taxon>Companilactobacillus</taxon>
    </lineage>
</organism>
<gene>
    <name evidence="2" type="ORF">FD29_GL000044</name>
</gene>
<evidence type="ECO:0000259" key="1">
    <source>
        <dbReference type="PROSITE" id="PS50943"/>
    </source>
</evidence>
<dbReference type="AlphaFoldDB" id="A0A0R1QHP3"/>
<dbReference type="PROSITE" id="PS50943">
    <property type="entry name" value="HTH_CROC1"/>
    <property type="match status" value="1"/>
</dbReference>
<evidence type="ECO:0000313" key="2">
    <source>
        <dbReference type="EMBL" id="KRL44391.1"/>
    </source>
</evidence>
<dbReference type="SUPFAM" id="SSF48452">
    <property type="entry name" value="TPR-like"/>
    <property type="match status" value="1"/>
</dbReference>
<dbReference type="OrthoDB" id="1150409at2"/>
<dbReference type="InterPro" id="IPR011990">
    <property type="entry name" value="TPR-like_helical_dom_sf"/>
</dbReference>
<dbReference type="SMART" id="SM00530">
    <property type="entry name" value="HTH_XRE"/>
    <property type="match status" value="1"/>
</dbReference>
<dbReference type="Proteomes" id="UP000050872">
    <property type="component" value="Unassembled WGS sequence"/>
</dbReference>
<dbReference type="InterPro" id="IPR010982">
    <property type="entry name" value="Lambda_DNA-bd_dom_sf"/>
</dbReference>
<dbReference type="CDD" id="cd00093">
    <property type="entry name" value="HTH_XRE"/>
    <property type="match status" value="1"/>
</dbReference>
<reference evidence="2 3" key="1">
    <citation type="journal article" date="2015" name="Genome Announc.">
        <title>Expanding the biotechnology potential of lactobacilli through comparative genomics of 213 strains and associated genera.</title>
        <authorList>
            <person name="Sun Z."/>
            <person name="Harris H.M."/>
            <person name="McCann A."/>
            <person name="Guo C."/>
            <person name="Argimon S."/>
            <person name="Zhang W."/>
            <person name="Yang X."/>
            <person name="Jeffery I.B."/>
            <person name="Cooney J.C."/>
            <person name="Kagawa T.F."/>
            <person name="Liu W."/>
            <person name="Song Y."/>
            <person name="Salvetti E."/>
            <person name="Wrobel A."/>
            <person name="Rasinkangas P."/>
            <person name="Parkhill J."/>
            <person name="Rea M.C."/>
            <person name="O'Sullivan O."/>
            <person name="Ritari J."/>
            <person name="Douillard F.P."/>
            <person name="Paul Ross R."/>
            <person name="Yang R."/>
            <person name="Briner A.E."/>
            <person name="Felis G.E."/>
            <person name="de Vos W.M."/>
            <person name="Barrangou R."/>
            <person name="Klaenhammer T.R."/>
            <person name="Caufield P.W."/>
            <person name="Cui Y."/>
            <person name="Zhang H."/>
            <person name="O'Toole P.W."/>
        </authorList>
    </citation>
    <scope>NUCLEOTIDE SEQUENCE [LARGE SCALE GENOMIC DNA]</scope>
    <source>
        <strain evidence="2 3">DSM 14500</strain>
    </source>
</reference>
<dbReference type="PATRIC" id="fig|1423770.3.peg.42"/>
<protein>
    <recommendedName>
        <fullName evidence="1">HTH cro/C1-type domain-containing protein</fullName>
    </recommendedName>
</protein>
<sequence length="277" mass="31831">MFLGSVIYDKRRSLNLTQSDLSSGICTQNTISKMEKHNLTPQIDVLIKICRRLDLTLNEVFSDFASDTKVEQGYVLNGIERDVLLNNFTEVEERLSLVSKDVPKREMKRLNFIHSVVFYADNNFEKATFELDKVLQNTRSDNDDIYTLLSYLYKAKIYNDQKHLDMAAYYVKNIEDSLQESFNIANANTVQILFMSNQLVSLLIKLDQPQNALKLAKRALEYANQNYASYFIDSLNYYAALASTDKKQKLRFQTNAQACADMFGNKSLQTKIAQIGD</sequence>
<dbReference type="SUPFAM" id="SSF47413">
    <property type="entry name" value="lambda repressor-like DNA-binding domains"/>
    <property type="match status" value="1"/>
</dbReference>
<feature type="domain" description="HTH cro/C1-type" evidence="1">
    <location>
        <begin position="7"/>
        <end position="60"/>
    </location>
</feature>